<dbReference type="EMBL" id="CP107246">
    <property type="protein sequence ID" value="WIM05844.1"/>
    <property type="molecule type" value="Genomic_DNA"/>
</dbReference>
<dbReference type="Pfam" id="PF12684">
    <property type="entry name" value="DUF3799"/>
    <property type="match status" value="1"/>
</dbReference>
<protein>
    <submittedName>
        <fullName evidence="2">PD-(D/E)XK nuclease-like domain-containing protein</fullName>
    </submittedName>
</protein>
<evidence type="ECO:0000259" key="1">
    <source>
        <dbReference type="Pfam" id="PF12684"/>
    </source>
</evidence>
<proteinExistence type="predicted"/>
<dbReference type="InterPro" id="IPR011604">
    <property type="entry name" value="PDDEXK-like_dom_sf"/>
</dbReference>
<feature type="domain" description="Putative exodeoxyribonuclease 8 PDDEXK-like" evidence="1">
    <location>
        <begin position="25"/>
        <end position="301"/>
    </location>
</feature>
<dbReference type="KEGG" id="npv:OHM77_00720"/>
<sequence>MKMENVGLLSMSAEQYHGNKEAVGHSGLVKLMRSPAHYQEYVANPPEPTPAMAFGTALHMAVLEPAEFSSVYSVFDESRLEGTLQSLDDYKSAAEALGIKVGKMKKDEIKDAIKVADVDSRFVFREDAIARLYGGKQILQPTAMLAIQSIQASISRHKGAARLLSTGLAEMSGFWMDSETGIPCKCRPDWLVMAGEMTTGIVDVKSCCDASAEGFSRVIATMGYDLQAAYYQDGIKALTGRTLPFHFIAVEKDAPFATAVYKASDEMIEVGRAKYRGALQLLKWCRENNQWPAYQPSGVIEEIDLPRWAANFNLDD</sequence>
<organism evidence="2">
    <name type="scientific">Candidatus Nitricoxidivorans perseverans</name>
    <dbReference type="NCBI Taxonomy" id="2975601"/>
    <lineage>
        <taxon>Bacteria</taxon>
        <taxon>Pseudomonadati</taxon>
        <taxon>Pseudomonadota</taxon>
        <taxon>Betaproteobacteria</taxon>
        <taxon>Nitrosomonadales</taxon>
        <taxon>Sterolibacteriaceae</taxon>
        <taxon>Candidatus Nitricoxidivorans</taxon>
    </lineage>
</organism>
<dbReference type="AlphaFoldDB" id="A0AA49FKR9"/>
<dbReference type="Gene3D" id="3.90.320.10">
    <property type="match status" value="1"/>
</dbReference>
<dbReference type="InterPro" id="IPR024432">
    <property type="entry name" value="Put_RecE_PDDEXK-like_dom"/>
</dbReference>
<name>A0AA49FKR9_9PROT</name>
<evidence type="ECO:0000313" key="2">
    <source>
        <dbReference type="EMBL" id="WIM05844.1"/>
    </source>
</evidence>
<accession>A0AA49FKR9</accession>
<reference evidence="2" key="1">
    <citation type="journal article" date="2023" name="Nat. Microbiol.">
        <title>Enrichment and characterization of a nitric oxide-reducing microbial community in a continuous bioreactor.</title>
        <authorList>
            <person name="Garrido-Amador P."/>
            <person name="Stortenbeker N."/>
            <person name="Wessels H.J.C.T."/>
            <person name="Speth D.R."/>
            <person name="Garcia-Heredia I."/>
            <person name="Kartal B."/>
        </authorList>
    </citation>
    <scope>NUCLEOTIDE SEQUENCE</scope>
    <source>
        <strain evidence="2">MAG1</strain>
    </source>
</reference>
<dbReference type="Proteomes" id="UP001234916">
    <property type="component" value="Chromosome"/>
</dbReference>
<gene>
    <name evidence="2" type="ORF">OHM77_00720</name>
</gene>